<organism evidence="1 2">
    <name type="scientific">Aequorivita sublithincola (strain DSM 14238 / LMG 21431 / ACAM 643 / 9-3)</name>
    <dbReference type="NCBI Taxonomy" id="746697"/>
    <lineage>
        <taxon>Bacteria</taxon>
        <taxon>Pseudomonadati</taxon>
        <taxon>Bacteroidota</taxon>
        <taxon>Flavobacteriia</taxon>
        <taxon>Flavobacteriales</taxon>
        <taxon>Flavobacteriaceae</taxon>
        <taxon>Aequorivita</taxon>
    </lineage>
</organism>
<evidence type="ECO:0000313" key="2">
    <source>
        <dbReference type="Proteomes" id="UP000006049"/>
    </source>
</evidence>
<gene>
    <name evidence="1" type="ordered locus">Aeqsu_3098</name>
</gene>
<dbReference type="Proteomes" id="UP000006049">
    <property type="component" value="Chromosome"/>
</dbReference>
<name>I3YZW6_AEQSU</name>
<dbReference type="KEGG" id="asl:Aeqsu_3098"/>
<keyword evidence="2" id="KW-1185">Reference proteome</keyword>
<proteinExistence type="predicted"/>
<reference evidence="1 2" key="1">
    <citation type="submission" date="2012-06" db="EMBL/GenBank/DDBJ databases">
        <title>The complete genome of Aequorivita sublithincola DSM 14238.</title>
        <authorList>
            <consortium name="US DOE Joint Genome Institute (JGI-PGF)"/>
            <person name="Lucas S."/>
            <person name="Copeland A."/>
            <person name="Lapidus A."/>
            <person name="Goodwin L."/>
            <person name="Pitluck S."/>
            <person name="Peters L."/>
            <person name="Munk A.C.C."/>
            <person name="Kyrpides N."/>
            <person name="Mavromatis K."/>
            <person name="Pagani I."/>
            <person name="Ivanova N."/>
            <person name="Ovchinnikova G."/>
            <person name="Zeytun A."/>
            <person name="Detter J.C."/>
            <person name="Han C."/>
            <person name="Land M."/>
            <person name="Hauser L."/>
            <person name="Markowitz V."/>
            <person name="Cheng J.-F."/>
            <person name="Hugenholtz P."/>
            <person name="Woyke T."/>
            <person name="Wu D."/>
            <person name="Tindall B."/>
            <person name="Faehnrich R."/>
            <person name="Brambilla E."/>
            <person name="Klenk H.-P."/>
            <person name="Eisen J.A."/>
        </authorList>
    </citation>
    <scope>NUCLEOTIDE SEQUENCE [LARGE SCALE GENOMIC DNA]</scope>
    <source>
        <strain evidence="2">DSM 14238 / LMG 21431 / ACAM 643 / 9-3</strain>
    </source>
</reference>
<dbReference type="HOGENOM" id="CLU_3394718_0_0_10"/>
<evidence type="ECO:0000313" key="1">
    <source>
        <dbReference type="EMBL" id="AFL82534.1"/>
    </source>
</evidence>
<accession>I3YZW6</accession>
<dbReference type="EMBL" id="CP003280">
    <property type="protein sequence ID" value="AFL82534.1"/>
    <property type="molecule type" value="Genomic_DNA"/>
</dbReference>
<sequence>MKNLKNLLFVGGLFLNIGSLYMENINQDFYT</sequence>
<protein>
    <submittedName>
        <fullName evidence="1">Uncharacterized protein</fullName>
    </submittedName>
</protein>
<dbReference type="AlphaFoldDB" id="I3YZW6"/>